<sequence>MSQFLLQDIFELKCLVRNIDVRLNCRIENGVKQLLALVTNDGDIILHYNYGELPSVFKRIPWFTESSKIIQAICFDPTATWLLVVCLDASLYIIPALSLVDKKQKIDCKWSVNDITYFPKHVNTPESKPLCAVWWQTLECNQNALVGHENGSIGLISLTDGRCLGSCSVNEAITHLYLCQDNSLDSVSLLINSSGGQQYRLILEQPSTGYLWPPEANNAVDDSNKSRLYNLKQMSVDKFYSFKQRIVEGRGTRRDSQASESPSESSHSDVSSQSVPELLPRLCDTYFAPQYARNRYLFSAYYKPTTLLTVHASDVESAPLYVHKLPQNTNTLLLTDRLIYTTNDELNSVSIISTQLSESPLEGDSEFNPYSLIAQFNVENQSEKILNVYKFTDVTLDRARWTKDDKKESSKTFVLPKSVNDLNIHKVKIDTCVIVTTNSVYKLIVSCSPINKFIKLVNEEWNLERAEYLSIVFSLNLQQLLESCGDLLISNGTFHQGLILYKQAKTHLLKRVLKLAVTADCKALLKFVNLCLSASKVDMSMATKIHIGNLAVMAYTELVLRFGGHLRTVNKREFMNFLYYEEYYDQVLAVNVACQAAHWGVVTLLAKSRGLQPEVVAALSQIIQTSRIPKTHDHEFLLTLSEPSLSQSLLIYPAYCQVILAFIRLNVQHFPVDILKRFVLQLDPSQPSAVPLVSKLFQRTKQASSLDSTLDSADLENSPQTAVVVREFVETFIMVLVALIGKSETNYFNISLLENTEIPDWPIEEKEPIKKFPDLKPICCGNEHAAIVRNNCVFMMGIANSGCLGLGPLLTQTSPPRLVQTLADLKVKVLSVSCGRRHTLALTDFGVYGWGSNAYGQLGLGQYIRETPYPQIISALRDVNVIDVVTGQYHSMGLTSHGSVYTWGWGIHGQLGHGSCNNEFYPKLLHFDYPIVQIAAGHAHSLILTSEGKLYGFGSNAFGQLENCDIDGSKATKPTWVVIMPEIYAPIDKIATAYFHNICIRDKEVYTWGANPQEVRLSQSKYSQKLITVSTKLYEPWKNSLHIYTSVSEKPIEQVAVGFRHSAILHNGKLLWNRSKEGELCSPKLRDQDTLISLSQRFLHVSCGLDYIMAMEQSGRVLAWGNNTVAQTLLGKSYEENIKQESKMIMLRNTRRVVKFPQNNQNGEAYPVEVPGLPTMAITFNSSDHRLFHLQRNRARSIFSIENINFETNIDINSKPFIRNSLNFDYLHRIPNFKLTSKTLHYVLETYYGYYDTENILSKCIDFENYQAASKIALLDGHYSDSLGFQLAAFKKYMDKFQLDLNAIPKYKDLYEKNEDDSKKVDSNKTSLGKFELNIINNSPAHILSSSSSLDSIRQWDDLEHQGGLESPCEMAEIGDVKYSVSQYMQSMKHDSPPITSVSKMISSNTVIEENPKEHLDIDFKDNNLKDVVEMASKLIEFYIRNTYASENHILMQTILLKCIEFWLSNSLPVSSLEKVLLKNMDKYFYPLSILLFCKNFNNNLGEEIIKKEDETKQQKSTGFLKQFSTKFCLQLCSMVLENANKA</sequence>
<accession>A0ACB9T5E2</accession>
<comment type="caution">
    <text evidence="1">The sequence shown here is derived from an EMBL/GenBank/DDBJ whole genome shotgun (WGS) entry which is preliminary data.</text>
</comment>
<name>A0ACB9T5E2_HOLOL</name>
<organism evidence="1 2">
    <name type="scientific">Holotrichia oblita</name>
    <name type="common">Chafer beetle</name>
    <dbReference type="NCBI Taxonomy" id="644536"/>
    <lineage>
        <taxon>Eukaryota</taxon>
        <taxon>Metazoa</taxon>
        <taxon>Ecdysozoa</taxon>
        <taxon>Arthropoda</taxon>
        <taxon>Hexapoda</taxon>
        <taxon>Insecta</taxon>
        <taxon>Pterygota</taxon>
        <taxon>Neoptera</taxon>
        <taxon>Endopterygota</taxon>
        <taxon>Coleoptera</taxon>
        <taxon>Polyphaga</taxon>
        <taxon>Scarabaeiformia</taxon>
        <taxon>Scarabaeidae</taxon>
        <taxon>Melolonthinae</taxon>
        <taxon>Holotrichia</taxon>
    </lineage>
</organism>
<proteinExistence type="predicted"/>
<evidence type="ECO:0000313" key="1">
    <source>
        <dbReference type="EMBL" id="KAI4462027.1"/>
    </source>
</evidence>
<gene>
    <name evidence="1" type="ORF">MML48_5g00014541</name>
</gene>
<reference evidence="1" key="1">
    <citation type="submission" date="2022-04" db="EMBL/GenBank/DDBJ databases">
        <title>Chromosome-scale genome assembly of Holotrichia oblita Faldermann.</title>
        <authorList>
            <person name="Rongchong L."/>
        </authorList>
    </citation>
    <scope>NUCLEOTIDE SEQUENCE</scope>
    <source>
        <strain evidence="1">81SQS9</strain>
    </source>
</reference>
<dbReference type="Proteomes" id="UP001056778">
    <property type="component" value="Chromosome 5"/>
</dbReference>
<keyword evidence="2" id="KW-1185">Reference proteome</keyword>
<dbReference type="EMBL" id="CM043019">
    <property type="protein sequence ID" value="KAI4462027.1"/>
    <property type="molecule type" value="Genomic_DNA"/>
</dbReference>
<protein>
    <submittedName>
        <fullName evidence="1">Regulator of chromosome condensation</fullName>
    </submittedName>
</protein>
<evidence type="ECO:0000313" key="2">
    <source>
        <dbReference type="Proteomes" id="UP001056778"/>
    </source>
</evidence>